<feature type="compositionally biased region" description="Basic and acidic residues" evidence="1">
    <location>
        <begin position="153"/>
        <end position="167"/>
    </location>
</feature>
<sequence>MCCKKDKARKPIIKTDGTQPSSKVKHHFIEQEEDSFARKVPIKREAGRSAEIRAKVPVNCERDDYKTFKNIELPFSSEAEIGTLTANVRYMALCDHNGYTSSFTVVGNDVQALHAGPMASAFSYFSYKKSWSARQETDEPDHPDSSVAQSRNEVSHEFDAVRGRKHD</sequence>
<dbReference type="EMBL" id="UYRT01080425">
    <property type="protein sequence ID" value="VDN22723.1"/>
    <property type="molecule type" value="Genomic_DNA"/>
</dbReference>
<reference evidence="4" key="1">
    <citation type="submission" date="2016-06" db="UniProtKB">
        <authorList>
            <consortium name="WormBaseParasite"/>
        </authorList>
    </citation>
    <scope>IDENTIFICATION</scope>
</reference>
<evidence type="ECO:0000313" key="2">
    <source>
        <dbReference type="EMBL" id="VDN22723.1"/>
    </source>
</evidence>
<proteinExistence type="predicted"/>
<organism evidence="4">
    <name type="scientific">Gongylonema pulchrum</name>
    <dbReference type="NCBI Taxonomy" id="637853"/>
    <lineage>
        <taxon>Eukaryota</taxon>
        <taxon>Metazoa</taxon>
        <taxon>Ecdysozoa</taxon>
        <taxon>Nematoda</taxon>
        <taxon>Chromadorea</taxon>
        <taxon>Rhabditida</taxon>
        <taxon>Spirurina</taxon>
        <taxon>Spiruromorpha</taxon>
        <taxon>Spiruroidea</taxon>
        <taxon>Gongylonematidae</taxon>
        <taxon>Gongylonema</taxon>
    </lineage>
</organism>
<evidence type="ECO:0000256" key="1">
    <source>
        <dbReference type="SAM" id="MobiDB-lite"/>
    </source>
</evidence>
<dbReference type="WBParaSite" id="GPUH_0001366801-mRNA-1">
    <property type="protein sequence ID" value="GPUH_0001366801-mRNA-1"/>
    <property type="gene ID" value="GPUH_0001366801"/>
</dbReference>
<evidence type="ECO:0000313" key="4">
    <source>
        <dbReference type="WBParaSite" id="GPUH_0001366801-mRNA-1"/>
    </source>
</evidence>
<gene>
    <name evidence="2" type="ORF">GPUH_LOCUS13653</name>
</gene>
<keyword evidence="3" id="KW-1185">Reference proteome</keyword>
<reference evidence="2 3" key="2">
    <citation type="submission" date="2018-11" db="EMBL/GenBank/DDBJ databases">
        <authorList>
            <consortium name="Pathogen Informatics"/>
        </authorList>
    </citation>
    <scope>NUCLEOTIDE SEQUENCE [LARGE SCALE GENOMIC DNA]</scope>
</reference>
<feature type="region of interest" description="Disordered" evidence="1">
    <location>
        <begin position="133"/>
        <end position="167"/>
    </location>
</feature>
<dbReference type="OrthoDB" id="433474at2759"/>
<dbReference type="Proteomes" id="UP000271098">
    <property type="component" value="Unassembled WGS sequence"/>
</dbReference>
<name>A0A183DY62_9BILA</name>
<protein>
    <submittedName>
        <fullName evidence="4">PITH domain-containing protein</fullName>
    </submittedName>
</protein>
<evidence type="ECO:0000313" key="3">
    <source>
        <dbReference type="Proteomes" id="UP000271098"/>
    </source>
</evidence>
<dbReference type="AlphaFoldDB" id="A0A183DY62"/>
<accession>A0A183DY62</accession>
<feature type="compositionally biased region" description="Basic and acidic residues" evidence="1">
    <location>
        <begin position="135"/>
        <end position="144"/>
    </location>
</feature>